<evidence type="ECO:0000313" key="4">
    <source>
        <dbReference type="EMBL" id="MCC2220377.1"/>
    </source>
</evidence>
<organism evidence="4 5">
    <name type="scientific">Anthropogastromicrobium aceti</name>
    <dbReference type="NCBI Taxonomy" id="2981768"/>
    <lineage>
        <taxon>Bacteria</taxon>
        <taxon>Bacillati</taxon>
        <taxon>Bacillota</taxon>
        <taxon>Clostridia</taxon>
        <taxon>Lachnospirales</taxon>
        <taxon>Lachnospiraceae</taxon>
        <taxon>Anthropogastromicrobium</taxon>
    </lineage>
</organism>
<protein>
    <submittedName>
        <fullName evidence="4">Polysaccharide deacetylase family protein</fullName>
    </submittedName>
</protein>
<gene>
    <name evidence="4" type="ORF">LKD48_01770</name>
</gene>
<comment type="subcellular location">
    <subcellularLocation>
        <location evidence="1">Secreted</location>
    </subcellularLocation>
</comment>
<dbReference type="SUPFAM" id="SSF88713">
    <property type="entry name" value="Glycoside hydrolase/deacetylase"/>
    <property type="match status" value="1"/>
</dbReference>
<dbReference type="Pfam" id="PF01522">
    <property type="entry name" value="Polysacc_deac_1"/>
    <property type="match status" value="1"/>
</dbReference>
<dbReference type="EMBL" id="JAJEQN010000003">
    <property type="protein sequence ID" value="MCC2220377.1"/>
    <property type="molecule type" value="Genomic_DNA"/>
</dbReference>
<dbReference type="InterPro" id="IPR011330">
    <property type="entry name" value="Glyco_hydro/deAcase_b/a-brl"/>
</dbReference>
<evidence type="ECO:0000313" key="5">
    <source>
        <dbReference type="Proteomes" id="UP001198200"/>
    </source>
</evidence>
<comment type="caution">
    <text evidence="4">The sequence shown here is derived from an EMBL/GenBank/DDBJ whole genome shotgun (WGS) entry which is preliminary data.</text>
</comment>
<dbReference type="PANTHER" id="PTHR34216:SF3">
    <property type="entry name" value="POLY-BETA-1,6-N-ACETYL-D-GLUCOSAMINE N-DEACETYLASE"/>
    <property type="match status" value="1"/>
</dbReference>
<dbReference type="AlphaFoldDB" id="A0AAE3JC01"/>
<dbReference type="GO" id="GO:0016810">
    <property type="term" value="F:hydrolase activity, acting on carbon-nitrogen (but not peptide) bonds"/>
    <property type="evidence" value="ECO:0007669"/>
    <property type="project" value="InterPro"/>
</dbReference>
<evidence type="ECO:0000256" key="1">
    <source>
        <dbReference type="ARBA" id="ARBA00004613"/>
    </source>
</evidence>
<dbReference type="Gene3D" id="3.20.20.370">
    <property type="entry name" value="Glycoside hydrolase/deacetylase"/>
    <property type="match status" value="1"/>
</dbReference>
<keyword evidence="5" id="KW-1185">Reference proteome</keyword>
<keyword evidence="2" id="KW-0732">Signal</keyword>
<name>A0AAE3JC01_9FIRM</name>
<dbReference type="PANTHER" id="PTHR34216">
    <property type="match status" value="1"/>
</dbReference>
<dbReference type="InterPro" id="IPR002509">
    <property type="entry name" value="NODB_dom"/>
</dbReference>
<dbReference type="RefSeq" id="WP_066563245.1">
    <property type="nucleotide sequence ID" value="NZ_JAJEQN010000003.1"/>
</dbReference>
<accession>A0AAE3JC01</accession>
<reference evidence="4 5" key="1">
    <citation type="submission" date="2021-10" db="EMBL/GenBank/DDBJ databases">
        <title>Anaerobic single-cell dispensing facilitates the cultivation of human gut bacteria.</title>
        <authorList>
            <person name="Afrizal A."/>
        </authorList>
    </citation>
    <scope>NUCLEOTIDE SEQUENCE [LARGE SCALE GENOMIC DNA]</scope>
    <source>
        <strain evidence="4 5">CLA-AA-H224</strain>
    </source>
</reference>
<dbReference type="CDD" id="cd10967">
    <property type="entry name" value="CE4_GLA_like_6s"/>
    <property type="match status" value="1"/>
</dbReference>
<dbReference type="PROSITE" id="PS51677">
    <property type="entry name" value="NODB"/>
    <property type="match status" value="1"/>
</dbReference>
<evidence type="ECO:0000259" key="3">
    <source>
        <dbReference type="PROSITE" id="PS51677"/>
    </source>
</evidence>
<sequence>MSERKLPTIYTCFPGGKHKVLTMSYDDGKLEDRRLVSIFNKYGIKGTFHLNSGLEMDTRIPTSEYQELYKGHEVSCHTLTHPTIARCPMEQVVSQVLDDRKNLEAIMGYPVRGLSYPNGSYSKEIINALPSLGIRYARTVTSTMSFAMPENFLEWNPTCHHNKNLLELGQQFVDLFKKQYLYMMYVWGHSYEFTNQNNWELMEDFCKLVGKRDDIWYATNIEIVDYLDAAKRLQYTADCSHVYNPSAASVWICVNDTNFIELKGGTMTELPIGEWAK</sequence>
<proteinExistence type="predicted"/>
<evidence type="ECO:0000256" key="2">
    <source>
        <dbReference type="ARBA" id="ARBA00022729"/>
    </source>
</evidence>
<dbReference type="GO" id="GO:0005576">
    <property type="term" value="C:extracellular region"/>
    <property type="evidence" value="ECO:0007669"/>
    <property type="project" value="UniProtKB-SubCell"/>
</dbReference>
<dbReference type="InterPro" id="IPR051398">
    <property type="entry name" value="Polysacch_Deacetylase"/>
</dbReference>
<dbReference type="GO" id="GO:0005975">
    <property type="term" value="P:carbohydrate metabolic process"/>
    <property type="evidence" value="ECO:0007669"/>
    <property type="project" value="InterPro"/>
</dbReference>
<feature type="domain" description="NodB homology" evidence="3">
    <location>
        <begin position="17"/>
        <end position="218"/>
    </location>
</feature>
<dbReference type="Proteomes" id="UP001198200">
    <property type="component" value="Unassembled WGS sequence"/>
</dbReference>